<dbReference type="SMART" id="SM00966">
    <property type="entry name" value="SpoVT_AbrB"/>
    <property type="match status" value="1"/>
</dbReference>
<protein>
    <recommendedName>
        <fullName evidence="1">SpoVT-AbrB domain-containing protein</fullName>
    </recommendedName>
</protein>
<evidence type="ECO:0000313" key="3">
    <source>
        <dbReference type="Proteomes" id="UP000217784"/>
    </source>
</evidence>
<dbReference type="Proteomes" id="UP000217784">
    <property type="component" value="Unassembled WGS sequence"/>
</dbReference>
<organism evidence="2 3">
    <name type="scientific">Methanobacterium bryantii</name>
    <dbReference type="NCBI Taxonomy" id="2161"/>
    <lineage>
        <taxon>Archaea</taxon>
        <taxon>Methanobacteriati</taxon>
        <taxon>Methanobacteriota</taxon>
        <taxon>Methanomada group</taxon>
        <taxon>Methanobacteria</taxon>
        <taxon>Methanobacteriales</taxon>
        <taxon>Methanobacteriaceae</taxon>
        <taxon>Methanobacterium</taxon>
    </lineage>
</organism>
<dbReference type="EMBL" id="LMVM01000033">
    <property type="protein sequence ID" value="PAV03938.1"/>
    <property type="molecule type" value="Genomic_DNA"/>
</dbReference>
<dbReference type="InterPro" id="IPR007159">
    <property type="entry name" value="SpoVT-AbrB_dom"/>
</dbReference>
<comment type="caution">
    <text evidence="2">The sequence shown here is derived from an EMBL/GenBank/DDBJ whole genome shotgun (WGS) entry which is preliminary data.</text>
</comment>
<dbReference type="Gene3D" id="2.10.260.10">
    <property type="match status" value="1"/>
</dbReference>
<dbReference type="PANTHER" id="PTHR34860">
    <property type="entry name" value="REPRESSOR-LIKE PROTEIN SSO7C3"/>
    <property type="match status" value="1"/>
</dbReference>
<name>A0A2A2H3H7_METBR</name>
<dbReference type="PROSITE" id="PS51740">
    <property type="entry name" value="SPOVT_ABRB"/>
    <property type="match status" value="1"/>
</dbReference>
<dbReference type="Pfam" id="PF04014">
    <property type="entry name" value="MazE_antitoxin"/>
    <property type="match status" value="1"/>
</dbReference>
<dbReference type="InterPro" id="IPR037914">
    <property type="entry name" value="SpoVT-AbrB_sf"/>
</dbReference>
<proteinExistence type="predicted"/>
<dbReference type="InterPro" id="IPR052975">
    <property type="entry name" value="Repressor-like_regulatory"/>
</dbReference>
<dbReference type="NCBIfam" id="TIGR01439">
    <property type="entry name" value="lp_hng_hel_AbrB"/>
    <property type="match status" value="1"/>
</dbReference>
<dbReference type="SUPFAM" id="SSF89447">
    <property type="entry name" value="AbrB/MazE/MraZ-like"/>
    <property type="match status" value="1"/>
</dbReference>
<gene>
    <name evidence="2" type="ORF">ASJ80_02675</name>
</gene>
<dbReference type="RefSeq" id="WP_069584091.1">
    <property type="nucleotide sequence ID" value="NZ_LMVM01000033.1"/>
</dbReference>
<dbReference type="AlphaFoldDB" id="A0A2A2H3H7"/>
<keyword evidence="3" id="KW-1185">Reference proteome</keyword>
<accession>A0A2A2H3H7</accession>
<dbReference type="GO" id="GO:0003677">
    <property type="term" value="F:DNA binding"/>
    <property type="evidence" value="ECO:0007669"/>
    <property type="project" value="InterPro"/>
</dbReference>
<evidence type="ECO:0000313" key="2">
    <source>
        <dbReference type="EMBL" id="PAV03938.1"/>
    </source>
</evidence>
<dbReference type="OrthoDB" id="30861at2157"/>
<dbReference type="PANTHER" id="PTHR34860:SF6">
    <property type="entry name" value="REPRESSOR-LIKE PROTEIN SSO7C3"/>
    <property type="match status" value="1"/>
</dbReference>
<reference evidence="2 3" key="1">
    <citation type="journal article" date="2017" name="BMC Genomics">
        <title>Genomic analysis of methanogenic archaea reveals a shift towards energy conservation.</title>
        <authorList>
            <person name="Gilmore S.P."/>
            <person name="Henske J.K."/>
            <person name="Sexton J.A."/>
            <person name="Solomon K.V."/>
            <person name="Seppala S."/>
            <person name="Yoo J.I."/>
            <person name="Huyett L.M."/>
            <person name="Pressman A."/>
            <person name="Cogan J.Z."/>
            <person name="Kivenson V."/>
            <person name="Peng X."/>
            <person name="Tan Y."/>
            <person name="Valentine D.L."/>
            <person name="O'Malley M.A."/>
        </authorList>
    </citation>
    <scope>NUCLEOTIDE SEQUENCE [LARGE SCALE GENOMIC DNA]</scope>
    <source>
        <strain evidence="2 3">M.o.H.</strain>
    </source>
</reference>
<evidence type="ECO:0000259" key="1">
    <source>
        <dbReference type="PROSITE" id="PS51740"/>
    </source>
</evidence>
<sequence>MNHKSNRKCVLSTAKVGERGQIVIPKCIRELFDIQSGDTLVVRGLEGKGILIMKAEDLLAKADTMKDIALQIVENKDYGDIDNKKDE</sequence>
<feature type="domain" description="SpoVT-AbrB" evidence="1">
    <location>
        <begin position="11"/>
        <end position="58"/>
    </location>
</feature>